<keyword evidence="1" id="KW-0812">Transmembrane</keyword>
<protein>
    <submittedName>
        <fullName evidence="2">Uncharacterized protein</fullName>
    </submittedName>
</protein>
<dbReference type="RefSeq" id="WP_161931545.1">
    <property type="nucleotide sequence ID" value="NZ_CP047901.1"/>
</dbReference>
<evidence type="ECO:0000313" key="2">
    <source>
        <dbReference type="EMBL" id="QHO63148.1"/>
    </source>
</evidence>
<dbReference type="EMBL" id="CP047901">
    <property type="protein sequence ID" value="QHO63148.1"/>
    <property type="molecule type" value="Genomic_DNA"/>
</dbReference>
<feature type="transmembrane region" description="Helical" evidence="1">
    <location>
        <begin position="18"/>
        <end position="35"/>
    </location>
</feature>
<keyword evidence="1" id="KW-0472">Membrane</keyword>
<gene>
    <name evidence="2" type="ORF">MICH65_0167</name>
</gene>
<dbReference type="KEGG" id="caqa:MICH65_0167"/>
<keyword evidence="1" id="KW-1133">Transmembrane helix</keyword>
<name>A0A857NFV8_9BACT</name>
<reference evidence="3" key="1">
    <citation type="journal article" date="2020" name="Microorganisms">
        <title>Complete Genome of a Member of a New Bacterial Lineage in the Microgenomates Group Reveals an Unusual Nucleotide Composition Disparity Between Two Strands of DNA and Limited Metabolic Potential.</title>
        <authorList>
            <person name="Kadnikov V.V."/>
            <person name="Mardanov A.V."/>
            <person name="Beletsky A.V."/>
            <person name="Karnachuk O.V."/>
            <person name="Ravin N.V."/>
        </authorList>
    </citation>
    <scope>NUCLEOTIDE SEQUENCE [LARGE SCALE GENOMIC DNA]</scope>
</reference>
<dbReference type="AlphaFoldDB" id="A0A857NFV8"/>
<sequence length="149" mass="16416">MAVIKEETTREKWIDEKVYKAVLVIMLMIASGLWIRMSGLIGTSDLYKPIFQMANILRCEITESTKKSDVGDFLVLTDMFTNTPSVNFPLGGTQVWDKLLEDENVVTIGVVTSSGGTDNITINKNDGTFSRSSTSVWAGSQSFSGFCVQ</sequence>
<organism evidence="2 3">
    <name type="scientific">Candidatus Chazhemtobacterium aquaticus</name>
    <dbReference type="NCBI Taxonomy" id="2715735"/>
    <lineage>
        <taxon>Bacteria</taxon>
        <taxon>Candidatus Chazhemtobacteraceae</taxon>
        <taxon>Candidatus Chazhemtobacterium</taxon>
    </lineage>
</organism>
<accession>A0A857NFV8</accession>
<dbReference type="Proteomes" id="UP000463983">
    <property type="component" value="Chromosome"/>
</dbReference>
<proteinExistence type="predicted"/>
<evidence type="ECO:0000256" key="1">
    <source>
        <dbReference type="SAM" id="Phobius"/>
    </source>
</evidence>
<keyword evidence="3" id="KW-1185">Reference proteome</keyword>
<evidence type="ECO:0000313" key="3">
    <source>
        <dbReference type="Proteomes" id="UP000463983"/>
    </source>
</evidence>